<dbReference type="EMBL" id="CABVLI010000032">
    <property type="protein sequence ID" value="VVT06537.1"/>
    <property type="molecule type" value="Genomic_DNA"/>
</dbReference>
<dbReference type="AlphaFoldDB" id="A0A5E7YIM6"/>
<proteinExistence type="predicted"/>
<organism evidence="1 2">
    <name type="scientific">Sphingomonas aurantiaca</name>
    <dbReference type="NCBI Taxonomy" id="185949"/>
    <lineage>
        <taxon>Bacteria</taxon>
        <taxon>Pseudomonadati</taxon>
        <taxon>Pseudomonadota</taxon>
        <taxon>Alphaproteobacteria</taxon>
        <taxon>Sphingomonadales</taxon>
        <taxon>Sphingomonadaceae</taxon>
        <taxon>Sphingomonas</taxon>
    </lineage>
</organism>
<reference evidence="1 2" key="1">
    <citation type="submission" date="2019-09" db="EMBL/GenBank/DDBJ databases">
        <authorList>
            <person name="Dittami M. S."/>
        </authorList>
    </citation>
    <scope>NUCLEOTIDE SEQUENCE [LARGE SCALE GENOMIC DNA]</scope>
    <source>
        <strain evidence="1">SPHINGO391</strain>
    </source>
</reference>
<sequence length="21" mass="2231">MSEKSGILPVSDTTIPTDILI</sequence>
<protein>
    <submittedName>
        <fullName evidence="1">Uncharacterized protein</fullName>
    </submittedName>
</protein>
<name>A0A5E7YIM6_9SPHN</name>
<dbReference type="Proteomes" id="UP000326857">
    <property type="component" value="Unassembled WGS sequence"/>
</dbReference>
<evidence type="ECO:0000313" key="2">
    <source>
        <dbReference type="Proteomes" id="UP000326857"/>
    </source>
</evidence>
<accession>A0A5E7YIM6</accession>
<evidence type="ECO:0000313" key="1">
    <source>
        <dbReference type="EMBL" id="VVT06537.1"/>
    </source>
</evidence>
<gene>
    <name evidence="1" type="ORF">SPHINGO391_380087</name>
</gene>